<dbReference type="InterPro" id="IPR003688">
    <property type="entry name" value="TraG/VirD4"/>
</dbReference>
<dbReference type="AlphaFoldDB" id="A9WP76"/>
<dbReference type="RefSeq" id="WP_012244537.1">
    <property type="nucleotide sequence ID" value="NC_010168.1"/>
</dbReference>
<dbReference type="KEGG" id="rsa:RSal33209_1113"/>
<dbReference type="STRING" id="288705.RSal33209_1113"/>
<dbReference type="Pfam" id="PF02534">
    <property type="entry name" value="T4SS-DNA_transf"/>
    <property type="match status" value="1"/>
</dbReference>
<proteinExistence type="predicted"/>
<gene>
    <name evidence="2" type="ordered locus">RSal33209_1113</name>
</gene>
<evidence type="ECO:0000313" key="2">
    <source>
        <dbReference type="EMBL" id="ABY22851.1"/>
    </source>
</evidence>
<dbReference type="HOGENOM" id="CLU_1659328_0_0_11"/>
<dbReference type="EMBL" id="CP000910">
    <property type="protein sequence ID" value="ABY22851.1"/>
    <property type="molecule type" value="Genomic_DNA"/>
</dbReference>
<reference evidence="3" key="1">
    <citation type="journal article" date="2008" name="J. Bacteriol.">
        <title>Genome sequence of the fish pathogen Renibacterium salmoninarum suggests reductive evolution away from an environmental Arthrobacter ancestor.</title>
        <authorList>
            <person name="Wiens G.D."/>
            <person name="Rockey D.D."/>
            <person name="Wu Z."/>
            <person name="Chang J."/>
            <person name="Levy R."/>
            <person name="Crane S."/>
            <person name="Chen D.S."/>
            <person name="Capri G.R."/>
            <person name="Burnett J.R."/>
            <person name="Sudheesh P.S."/>
            <person name="Schipma M.J."/>
            <person name="Burd H."/>
            <person name="Bhattacharyya A."/>
            <person name="Rhodes L.D."/>
            <person name="Kaul R."/>
            <person name="Strom M.S."/>
        </authorList>
    </citation>
    <scope>NUCLEOTIDE SEQUENCE [LARGE SCALE GENOMIC DNA]</scope>
    <source>
        <strain evidence="3">ATCC 33209 / DSM 20767 / JCM 11484 / NBRC 15589 / NCIMB 2235</strain>
    </source>
</reference>
<organism evidence="2 3">
    <name type="scientific">Renibacterium salmoninarum (strain ATCC 33209 / DSM 20767 / JCM 11484 / NBRC 15589 / NCIMB 2235)</name>
    <dbReference type="NCBI Taxonomy" id="288705"/>
    <lineage>
        <taxon>Bacteria</taxon>
        <taxon>Bacillati</taxon>
        <taxon>Actinomycetota</taxon>
        <taxon>Actinomycetes</taxon>
        <taxon>Micrococcales</taxon>
        <taxon>Micrococcaceae</taxon>
        <taxon>Renibacterium</taxon>
    </lineage>
</organism>
<keyword evidence="1" id="KW-0472">Membrane</keyword>
<name>A9WP76_RENSM</name>
<keyword evidence="1" id="KW-1133">Transmembrane helix</keyword>
<dbReference type="Proteomes" id="UP000002007">
    <property type="component" value="Chromosome"/>
</dbReference>
<sequence length="159" mass="16868">MPQSSTAAVLIGATLVVVLTLWLVVKVRKRSGSVPVDRAATHMGRGGRIRALLRPAVAAKAKRFGMDQKKHPGLEVARTVTGNLPLHSSWEDTCLDIRGPRTSKTISRAIPAVLSAPGAVVATSNKTDLADACTGPRAKVGTVWLFDPQNLRNTATEPT</sequence>
<dbReference type="GO" id="GO:0016020">
    <property type="term" value="C:membrane"/>
    <property type="evidence" value="ECO:0007669"/>
    <property type="project" value="InterPro"/>
</dbReference>
<protein>
    <submittedName>
        <fullName evidence="2">Type IV secretion protein</fullName>
    </submittedName>
</protein>
<evidence type="ECO:0000313" key="3">
    <source>
        <dbReference type="Proteomes" id="UP000002007"/>
    </source>
</evidence>
<keyword evidence="1" id="KW-0812">Transmembrane</keyword>
<accession>A9WP76</accession>
<evidence type="ECO:0000256" key="1">
    <source>
        <dbReference type="SAM" id="Phobius"/>
    </source>
</evidence>
<feature type="transmembrane region" description="Helical" evidence="1">
    <location>
        <begin position="6"/>
        <end position="25"/>
    </location>
</feature>
<keyword evidence="3" id="KW-1185">Reference proteome</keyword>
<dbReference type="eggNOG" id="COG3505">
    <property type="taxonomic scope" value="Bacteria"/>
</dbReference>